<dbReference type="Proteomes" id="UP000266723">
    <property type="component" value="Unassembled WGS sequence"/>
</dbReference>
<keyword evidence="2" id="KW-1185">Reference proteome</keyword>
<comment type="caution">
    <text evidence="1">The sequence shown here is derived from an EMBL/GenBank/DDBJ whole genome shotgun (WGS) entry which is preliminary data.</text>
</comment>
<dbReference type="Gene3D" id="1.20.5.110">
    <property type="match status" value="1"/>
</dbReference>
<dbReference type="SUPFAM" id="SSF58038">
    <property type="entry name" value="SNARE fusion complex"/>
    <property type="match status" value="1"/>
</dbReference>
<name>A0ABQ7DWF0_BRACR</name>
<dbReference type="CDD" id="cd15862">
    <property type="entry name" value="SNARE_Vti1"/>
    <property type="match status" value="1"/>
</dbReference>
<dbReference type="EMBL" id="QGKV02000649">
    <property type="protein sequence ID" value="KAF3581578.1"/>
    <property type="molecule type" value="Genomic_DNA"/>
</dbReference>
<reference evidence="1 2" key="1">
    <citation type="journal article" date="2020" name="BMC Genomics">
        <title>Intraspecific diversification of the crop wild relative Brassica cretica Lam. using demographic model selection.</title>
        <authorList>
            <person name="Kioukis A."/>
            <person name="Michalopoulou V.A."/>
            <person name="Briers L."/>
            <person name="Pirintsos S."/>
            <person name="Studholme D.J."/>
            <person name="Pavlidis P."/>
            <person name="Sarris P.F."/>
        </authorList>
    </citation>
    <scope>NUCLEOTIDE SEQUENCE [LARGE SCALE GENOMIC DNA]</scope>
    <source>
        <strain evidence="2">cv. PFS-1207/04</strain>
    </source>
</reference>
<organism evidence="1 2">
    <name type="scientific">Brassica cretica</name>
    <name type="common">Mustard</name>
    <dbReference type="NCBI Taxonomy" id="69181"/>
    <lineage>
        <taxon>Eukaryota</taxon>
        <taxon>Viridiplantae</taxon>
        <taxon>Streptophyta</taxon>
        <taxon>Embryophyta</taxon>
        <taxon>Tracheophyta</taxon>
        <taxon>Spermatophyta</taxon>
        <taxon>Magnoliopsida</taxon>
        <taxon>eudicotyledons</taxon>
        <taxon>Gunneridae</taxon>
        <taxon>Pentapetalae</taxon>
        <taxon>rosids</taxon>
        <taxon>malvids</taxon>
        <taxon>Brassicales</taxon>
        <taxon>Brassicaceae</taxon>
        <taxon>Brassiceae</taxon>
        <taxon>Brassica</taxon>
    </lineage>
</organism>
<sequence>MFMERLDQSRDLIRESRKTMMETEDVGVSALQDLSRHRQTLLHSHSKLDGVDEDELSRLSLSSFVVLGVISHTAAKKLSVCLNTLYCCGEKASAIADADTIVNGSTASEA</sequence>
<dbReference type="Pfam" id="PF12352">
    <property type="entry name" value="V-SNARE_C"/>
    <property type="match status" value="1"/>
</dbReference>
<protein>
    <submittedName>
        <fullName evidence="1">Uncharacterized protein</fullName>
    </submittedName>
</protein>
<accession>A0ABQ7DWF0</accession>
<proteinExistence type="predicted"/>
<gene>
    <name evidence="1" type="ORF">DY000_02030204</name>
</gene>
<evidence type="ECO:0000313" key="2">
    <source>
        <dbReference type="Proteomes" id="UP000266723"/>
    </source>
</evidence>
<evidence type="ECO:0000313" key="1">
    <source>
        <dbReference type="EMBL" id="KAF3581578.1"/>
    </source>
</evidence>